<reference evidence="2" key="1">
    <citation type="submission" date="2016-11" db="EMBL/GenBank/DDBJ databases">
        <authorList>
            <person name="Varghese N."/>
            <person name="Submissions S."/>
        </authorList>
    </citation>
    <scope>NUCLEOTIDE SEQUENCE [LARGE SCALE GENOMIC DNA]</scope>
    <source>
        <strain evidence="2">DSM 24786</strain>
    </source>
</reference>
<sequence length="443" mass="53305">MKNNALTFLLIFSFSTLFSQALKVELPEKLDYEIYWRDFKSKNRFELDFKNITKSNNEYWRNRADLRFEGGEDYAQHWNHLTKKIMFIEEHIYEDKKGENNEKEYLNIYKFNSFGNITEKVYSRFNGDSKIKETFKWDEHQNIIEYIKYSLSEYTNNQYEIEEKQIFKYNNKHQLVLKLGQRPEKIIYTYNTAGLISKIEHFGWETGPYSGVIATTSDITEEALEKYTNELKNTPLIAYTFEYDSRGNITLEKKEDLEDNEILFNHLYEYNEDNLLSKFSVDSYIFEYFYDDSHLLIKEVLTNTETNEVLKSTSVYNKSKLLTSNSSNGSYGNNIYQHDYKYDDFNNIIEDKLSVISFMGKKQRYISNFEYDSKNQLVKGTTQSEYHWIEKYDYDNLGRLLNYTRTETMDNKIWNEFRSIYDENGGVIEEVWNELIKRKIEYY</sequence>
<proteinExistence type="predicted"/>
<dbReference type="Proteomes" id="UP000183257">
    <property type="component" value="Unassembled WGS sequence"/>
</dbReference>
<dbReference type="STRING" id="76595.SAMN05660313_01455"/>
<protein>
    <recommendedName>
        <fullName evidence="3">YD repeat-containing protein</fullName>
    </recommendedName>
</protein>
<evidence type="ECO:0000313" key="2">
    <source>
        <dbReference type="Proteomes" id="UP000183257"/>
    </source>
</evidence>
<accession>A0A1K1NXR9</accession>
<dbReference type="EMBL" id="FPIY01000002">
    <property type="protein sequence ID" value="SFW40314.1"/>
    <property type="molecule type" value="Genomic_DNA"/>
</dbReference>
<name>A0A1K1NXR9_9FLAO</name>
<organism evidence="1 2">
    <name type="scientific">Cellulophaga fucicola</name>
    <dbReference type="NCBI Taxonomy" id="76595"/>
    <lineage>
        <taxon>Bacteria</taxon>
        <taxon>Pseudomonadati</taxon>
        <taxon>Bacteroidota</taxon>
        <taxon>Flavobacteriia</taxon>
        <taxon>Flavobacteriales</taxon>
        <taxon>Flavobacteriaceae</taxon>
        <taxon>Cellulophaga</taxon>
    </lineage>
</organism>
<keyword evidence="2" id="KW-1185">Reference proteome</keyword>
<dbReference type="AlphaFoldDB" id="A0A1K1NXR9"/>
<dbReference type="Gene3D" id="2.180.10.10">
    <property type="entry name" value="RHS repeat-associated core"/>
    <property type="match status" value="1"/>
</dbReference>
<evidence type="ECO:0000313" key="1">
    <source>
        <dbReference type="EMBL" id="SFW40314.1"/>
    </source>
</evidence>
<gene>
    <name evidence="1" type="ORF">SAMN05660313_01455</name>
</gene>
<evidence type="ECO:0008006" key="3">
    <source>
        <dbReference type="Google" id="ProtNLM"/>
    </source>
</evidence>